<dbReference type="Proteomes" id="UP001359485">
    <property type="component" value="Unassembled WGS sequence"/>
</dbReference>
<accession>A0ABR1B8A4</accession>
<comment type="caution">
    <text evidence="2">The sequence shown here is derived from an EMBL/GenBank/DDBJ whole genome shotgun (WGS) entry which is preliminary data.</text>
</comment>
<gene>
    <name evidence="2" type="ORF">RUM44_000426</name>
</gene>
<name>A0ABR1B8A4_POLSC</name>
<protein>
    <submittedName>
        <fullName evidence="2">Uncharacterized protein</fullName>
    </submittedName>
</protein>
<keyword evidence="3" id="KW-1185">Reference proteome</keyword>
<evidence type="ECO:0000313" key="3">
    <source>
        <dbReference type="Proteomes" id="UP001359485"/>
    </source>
</evidence>
<reference evidence="2 3" key="1">
    <citation type="submission" date="2023-09" db="EMBL/GenBank/DDBJ databases">
        <title>Genomes of two closely related lineages of the louse Polyplax serrata with different host specificities.</title>
        <authorList>
            <person name="Martinu J."/>
            <person name="Tarabai H."/>
            <person name="Stefka J."/>
            <person name="Hypsa V."/>
        </authorList>
    </citation>
    <scope>NUCLEOTIDE SEQUENCE [LARGE SCALE GENOMIC DNA]</scope>
    <source>
        <strain evidence="2">98ZLc_SE</strain>
    </source>
</reference>
<evidence type="ECO:0000313" key="2">
    <source>
        <dbReference type="EMBL" id="KAK6635175.1"/>
    </source>
</evidence>
<feature type="region of interest" description="Disordered" evidence="1">
    <location>
        <begin position="1"/>
        <end position="29"/>
    </location>
</feature>
<organism evidence="2 3">
    <name type="scientific">Polyplax serrata</name>
    <name type="common">Common mouse louse</name>
    <dbReference type="NCBI Taxonomy" id="468196"/>
    <lineage>
        <taxon>Eukaryota</taxon>
        <taxon>Metazoa</taxon>
        <taxon>Ecdysozoa</taxon>
        <taxon>Arthropoda</taxon>
        <taxon>Hexapoda</taxon>
        <taxon>Insecta</taxon>
        <taxon>Pterygota</taxon>
        <taxon>Neoptera</taxon>
        <taxon>Paraneoptera</taxon>
        <taxon>Psocodea</taxon>
        <taxon>Troctomorpha</taxon>
        <taxon>Phthiraptera</taxon>
        <taxon>Anoplura</taxon>
        <taxon>Polyplacidae</taxon>
        <taxon>Polyplax</taxon>
    </lineage>
</organism>
<sequence length="149" mass="16990">MADTLTRQTRDQPHRLVLTHHGTKSPPYPTYRKNIVSLAGDRTIADVGDSACQCGFTWTLHLLQDFCMLDNVTLPTTKKVKDLLVGLCRLGKSKWNQKPGQPLSDMLPAIIFREMSTVRRQSWEFAGHIAHARDHELQLPHNDKENHLL</sequence>
<dbReference type="EMBL" id="JAWJWF010000003">
    <property type="protein sequence ID" value="KAK6635175.1"/>
    <property type="molecule type" value="Genomic_DNA"/>
</dbReference>
<evidence type="ECO:0000256" key="1">
    <source>
        <dbReference type="SAM" id="MobiDB-lite"/>
    </source>
</evidence>
<proteinExistence type="predicted"/>